<protein>
    <recommendedName>
        <fullName evidence="3">Lipoprotein</fullName>
    </recommendedName>
</protein>
<organism evidence="1 2">
    <name type="scientific">Flavobacterium suncheonense GH29-5 = DSM 17707</name>
    <dbReference type="NCBI Taxonomy" id="1121899"/>
    <lineage>
        <taxon>Bacteria</taxon>
        <taxon>Pseudomonadati</taxon>
        <taxon>Bacteroidota</taxon>
        <taxon>Flavobacteriia</taxon>
        <taxon>Flavobacteriales</taxon>
        <taxon>Flavobacteriaceae</taxon>
        <taxon>Flavobacterium</taxon>
    </lineage>
</organism>
<accession>A0A0A2LZD6</accession>
<dbReference type="RefSeq" id="WP_035745306.1">
    <property type="nucleotide sequence ID" value="NZ_JRLW01000086.1"/>
</dbReference>
<evidence type="ECO:0008006" key="3">
    <source>
        <dbReference type="Google" id="ProtNLM"/>
    </source>
</evidence>
<reference evidence="1 2" key="1">
    <citation type="submission" date="2013-09" db="EMBL/GenBank/DDBJ databases">
        <authorList>
            <person name="Zeng Z."/>
            <person name="Chen C."/>
        </authorList>
    </citation>
    <scope>NUCLEOTIDE SEQUENCE [LARGE SCALE GENOMIC DNA]</scope>
    <source>
        <strain evidence="1 2">GH29-5</strain>
    </source>
</reference>
<keyword evidence="2" id="KW-1185">Reference proteome</keyword>
<dbReference type="Proteomes" id="UP000030121">
    <property type="component" value="Unassembled WGS sequence"/>
</dbReference>
<dbReference type="OrthoDB" id="1448844at2"/>
<name>A0A0A2LZD6_9FLAO</name>
<dbReference type="PROSITE" id="PS51257">
    <property type="entry name" value="PROKAR_LIPOPROTEIN"/>
    <property type="match status" value="1"/>
</dbReference>
<proteinExistence type="predicted"/>
<evidence type="ECO:0000313" key="1">
    <source>
        <dbReference type="EMBL" id="KGO84578.1"/>
    </source>
</evidence>
<evidence type="ECO:0000313" key="2">
    <source>
        <dbReference type="Proteomes" id="UP000030121"/>
    </source>
</evidence>
<comment type="caution">
    <text evidence="1">The sequence shown here is derived from an EMBL/GenBank/DDBJ whole genome shotgun (WGS) entry which is preliminary data.</text>
</comment>
<sequence length="137" mass="15537">MKKITAIIALYLLLSCNQNHYKDIEFGNTLIENQTLSENRKLYEAVKKTVKLDSNGLAELINLNCGGAAGCYDLGAVITQIISKIGERDFLKMTKKLDSKQKLHLKSLIEVGLEYGPINTEMNFEKVWPKLYKELNK</sequence>
<dbReference type="EMBL" id="JRLW01000086">
    <property type="protein sequence ID" value="KGO84578.1"/>
    <property type="molecule type" value="Genomic_DNA"/>
</dbReference>
<gene>
    <name evidence="1" type="ORF">Q764_14475</name>
</gene>
<dbReference type="AlphaFoldDB" id="A0A0A2LZD6"/>
<dbReference type="eggNOG" id="ENOG5033J6V">
    <property type="taxonomic scope" value="Bacteria"/>
</dbReference>